<dbReference type="SUPFAM" id="SSF55315">
    <property type="entry name" value="L30e-like"/>
    <property type="match status" value="1"/>
</dbReference>
<dbReference type="GO" id="GO:0006396">
    <property type="term" value="P:RNA processing"/>
    <property type="evidence" value="ECO:0007669"/>
    <property type="project" value="InterPro"/>
</dbReference>
<dbReference type="InterPro" id="IPR029026">
    <property type="entry name" value="tRNA_m1G_MTases_N"/>
</dbReference>
<dbReference type="RefSeq" id="WP_057798992.1">
    <property type="nucleotide sequence ID" value="NZ_BJZZ01000010.1"/>
</dbReference>
<dbReference type="Pfam" id="PF00588">
    <property type="entry name" value="SpoU_methylase"/>
    <property type="match status" value="1"/>
</dbReference>
<dbReference type="AlphaFoldDB" id="A0A0R2NHT7"/>
<dbReference type="InterPro" id="IPR053888">
    <property type="entry name" value="MRM3-like_sub_bind"/>
</dbReference>
<gene>
    <name evidence="5" type="ORF">IV88_GL000212</name>
</gene>
<keyword evidence="3" id="KW-0808">Transferase</keyword>
<feature type="domain" description="RNA 2-O ribose methyltransferase substrate binding" evidence="4">
    <location>
        <begin position="31"/>
        <end position="101"/>
    </location>
</feature>
<dbReference type="OrthoDB" id="9785673at2"/>
<comment type="caution">
    <text evidence="5">The sequence shown here is derived from an EMBL/GenBank/DDBJ whole genome shotgun (WGS) entry which is preliminary data.</text>
</comment>
<dbReference type="GO" id="GO:0008173">
    <property type="term" value="F:RNA methyltransferase activity"/>
    <property type="evidence" value="ECO:0007669"/>
    <property type="project" value="InterPro"/>
</dbReference>
<dbReference type="GO" id="GO:0003723">
    <property type="term" value="F:RNA binding"/>
    <property type="evidence" value="ECO:0007669"/>
    <property type="project" value="InterPro"/>
</dbReference>
<protein>
    <submittedName>
        <fullName evidence="5">rRNA methylase</fullName>
    </submittedName>
</protein>
<evidence type="ECO:0000313" key="6">
    <source>
        <dbReference type="Proteomes" id="UP000051249"/>
    </source>
</evidence>
<dbReference type="EMBL" id="JQCQ01000011">
    <property type="protein sequence ID" value="KRO25375.1"/>
    <property type="molecule type" value="Genomic_DNA"/>
</dbReference>
<accession>A0A0R2NHT7</accession>
<sequence>MEKITSIKNSKIKDWVKLRTTHGRKKFGQYLLEGRHPVQEALQASIDYDYIVINEEYAEEDWLTDIDSDKLIVIDDAVTNHLSDTVHSQGIFLIGLIDQNQNTIPKDLDGKWLGLDNVQDPGNIGTMIRTADAAGYAGVVLGAGTADIYNPKILRSMQGSQFHIQIVRTNLLDWIQESKVQHHETYGSLLDQDAIDYQDAIASDDFTVIVGNEGNGMTPEIAQATTKNLYIPIKGQAESLNVAIAAGVLMFTL</sequence>
<evidence type="ECO:0000259" key="4">
    <source>
        <dbReference type="SMART" id="SM00967"/>
    </source>
</evidence>
<dbReference type="PANTHER" id="PTHR43191">
    <property type="entry name" value="RRNA METHYLTRANSFERASE 3"/>
    <property type="match status" value="1"/>
</dbReference>
<dbReference type="InterPro" id="IPR001537">
    <property type="entry name" value="SpoU_MeTrfase"/>
</dbReference>
<name>A0A0R2NHT7_9LACO</name>
<keyword evidence="2 5" id="KW-0489">Methyltransferase</keyword>
<dbReference type="Pfam" id="PF22435">
    <property type="entry name" value="MRM3-like_sub_bind"/>
    <property type="match status" value="1"/>
</dbReference>
<evidence type="ECO:0000256" key="1">
    <source>
        <dbReference type="ARBA" id="ARBA00007228"/>
    </source>
</evidence>
<evidence type="ECO:0000256" key="3">
    <source>
        <dbReference type="ARBA" id="ARBA00022679"/>
    </source>
</evidence>
<dbReference type="InterPro" id="IPR029064">
    <property type="entry name" value="Ribosomal_eL30-like_sf"/>
</dbReference>
<dbReference type="Proteomes" id="UP000051249">
    <property type="component" value="Unassembled WGS sequence"/>
</dbReference>
<dbReference type="PANTHER" id="PTHR43191:SF2">
    <property type="entry name" value="RRNA METHYLTRANSFERASE 3, MITOCHONDRIAL"/>
    <property type="match status" value="1"/>
</dbReference>
<dbReference type="CDD" id="cd18095">
    <property type="entry name" value="SpoU-like_rRNA-MTase"/>
    <property type="match status" value="1"/>
</dbReference>
<dbReference type="InterPro" id="IPR051259">
    <property type="entry name" value="rRNA_Methyltransferase"/>
</dbReference>
<dbReference type="GO" id="GO:0032259">
    <property type="term" value="P:methylation"/>
    <property type="evidence" value="ECO:0007669"/>
    <property type="project" value="UniProtKB-KW"/>
</dbReference>
<evidence type="ECO:0000256" key="2">
    <source>
        <dbReference type="ARBA" id="ARBA00022603"/>
    </source>
</evidence>
<dbReference type="Gene3D" id="3.30.1330.30">
    <property type="match status" value="1"/>
</dbReference>
<reference evidence="5 6" key="1">
    <citation type="journal article" date="2015" name="Genome Announc.">
        <title>Expanding the biotechnology potential of lactobacilli through comparative genomics of 213 strains and associated genera.</title>
        <authorList>
            <person name="Sun Z."/>
            <person name="Harris H.M."/>
            <person name="McCann A."/>
            <person name="Guo C."/>
            <person name="Argimon S."/>
            <person name="Zhang W."/>
            <person name="Yang X."/>
            <person name="Jeffery I.B."/>
            <person name="Cooney J.C."/>
            <person name="Kagawa T.F."/>
            <person name="Liu W."/>
            <person name="Song Y."/>
            <person name="Salvetti E."/>
            <person name="Wrobel A."/>
            <person name="Rasinkangas P."/>
            <person name="Parkhill J."/>
            <person name="Rea M.C."/>
            <person name="O'Sullivan O."/>
            <person name="Ritari J."/>
            <person name="Douillard F.P."/>
            <person name="Paul Ross R."/>
            <person name="Yang R."/>
            <person name="Briner A.E."/>
            <person name="Felis G.E."/>
            <person name="de Vos W.M."/>
            <person name="Barrangou R."/>
            <person name="Klaenhammer T.R."/>
            <person name="Caufield P.W."/>
            <person name="Cui Y."/>
            <person name="Zhang H."/>
            <person name="O'Toole P.W."/>
        </authorList>
    </citation>
    <scope>NUCLEOTIDE SEQUENCE [LARGE SCALE GENOMIC DNA]</scope>
    <source>
        <strain evidence="5 6">DSM 23026</strain>
    </source>
</reference>
<evidence type="ECO:0000313" key="5">
    <source>
        <dbReference type="EMBL" id="KRO25375.1"/>
    </source>
</evidence>
<dbReference type="GO" id="GO:0005737">
    <property type="term" value="C:cytoplasm"/>
    <property type="evidence" value="ECO:0007669"/>
    <property type="project" value="UniProtKB-ARBA"/>
</dbReference>
<dbReference type="Gene3D" id="3.40.1280.10">
    <property type="match status" value="1"/>
</dbReference>
<dbReference type="PATRIC" id="fig|480391.4.peg.215"/>
<organism evidence="5 6">
    <name type="scientific">Pediococcus argentinicus</name>
    <dbReference type="NCBI Taxonomy" id="480391"/>
    <lineage>
        <taxon>Bacteria</taxon>
        <taxon>Bacillati</taxon>
        <taxon>Bacillota</taxon>
        <taxon>Bacilli</taxon>
        <taxon>Lactobacillales</taxon>
        <taxon>Lactobacillaceae</taxon>
        <taxon>Pediococcus</taxon>
    </lineage>
</organism>
<dbReference type="InterPro" id="IPR029028">
    <property type="entry name" value="Alpha/beta_knot_MTases"/>
</dbReference>
<dbReference type="SMART" id="SM00967">
    <property type="entry name" value="SpoU_sub_bind"/>
    <property type="match status" value="1"/>
</dbReference>
<dbReference type="InterPro" id="IPR013123">
    <property type="entry name" value="SpoU_subst-bd"/>
</dbReference>
<keyword evidence="6" id="KW-1185">Reference proteome</keyword>
<dbReference type="SUPFAM" id="SSF75217">
    <property type="entry name" value="alpha/beta knot"/>
    <property type="match status" value="1"/>
</dbReference>
<comment type="similarity">
    <text evidence="1">Belongs to the class IV-like SAM-binding methyltransferase superfamily. RNA methyltransferase TrmH family.</text>
</comment>
<proteinExistence type="inferred from homology"/>